<dbReference type="RefSeq" id="WP_066088965.1">
    <property type="nucleotide sequence ID" value="NZ_CP126114.1"/>
</dbReference>
<evidence type="ECO:0000313" key="1">
    <source>
        <dbReference type="EMBL" id="WHY84329.1"/>
    </source>
</evidence>
<dbReference type="AlphaFoldDB" id="A0AA95S9J4"/>
<protein>
    <submittedName>
        <fullName evidence="1">TasA family protein</fullName>
    </submittedName>
</protein>
<dbReference type="Pfam" id="PF12389">
    <property type="entry name" value="Peptidase_M73"/>
    <property type="match status" value="1"/>
</dbReference>
<evidence type="ECO:0000313" key="2">
    <source>
        <dbReference type="Proteomes" id="UP001178288"/>
    </source>
</evidence>
<keyword evidence="2" id="KW-1185">Reference proteome</keyword>
<dbReference type="EMBL" id="CP126114">
    <property type="protein sequence ID" value="WHY84329.1"/>
    <property type="molecule type" value="Genomic_DNA"/>
</dbReference>
<dbReference type="InterPro" id="IPR022121">
    <property type="entry name" value="Peptidase_M73_camelysin"/>
</dbReference>
<proteinExistence type="predicted"/>
<name>A0AA95S9J4_9BACI</name>
<organism evidence="1 2">
    <name type="scientific">Neobacillus novalis</name>
    <dbReference type="NCBI Taxonomy" id="220687"/>
    <lineage>
        <taxon>Bacteria</taxon>
        <taxon>Bacillati</taxon>
        <taxon>Bacillota</taxon>
        <taxon>Bacilli</taxon>
        <taxon>Bacillales</taxon>
        <taxon>Bacillaceae</taxon>
        <taxon>Neobacillus</taxon>
    </lineage>
</organism>
<dbReference type="Proteomes" id="UP001178288">
    <property type="component" value="Chromosome"/>
</dbReference>
<dbReference type="InterPro" id="IPR023833">
    <property type="entry name" value="Signal_pept_SipW-depend-type"/>
</dbReference>
<accession>A0AA95S9J4</accession>
<dbReference type="NCBIfam" id="TIGR04088">
    <property type="entry name" value="cognate_SipW"/>
    <property type="match status" value="1"/>
</dbReference>
<sequence>MGIKKKLGLGIASAVLGLSLVGGGTFAYFSATTQATAAFQAGTLKLSAHPTEIINIKDIKPGDTMRRDFNLNNDGSLDIHTINLATKYSTSGAVDRFGKNLGDYIQVYTLYHGAPANSTPIYLSTLSELKNMSPEILHETLAGHVPTADLKKGESHRFMVEFRFLDNGEDQSAFQGDWLSLEWTFNAKQGAGVAK</sequence>
<gene>
    <name evidence="1" type="ORF">QNH39_16890</name>
</gene>
<dbReference type="KEGG" id="nnv:QNH39_16890"/>
<reference evidence="1" key="1">
    <citation type="submission" date="2023-05" db="EMBL/GenBank/DDBJ databases">
        <title>Comparative genomics of Bacillaceae isolates and their secondary metabolite potential.</title>
        <authorList>
            <person name="Song L."/>
            <person name="Nielsen L.J."/>
            <person name="Mohite O."/>
            <person name="Xu X."/>
            <person name="Weber T."/>
            <person name="Kovacs A.T."/>
        </authorList>
    </citation>
    <scope>NUCLEOTIDE SEQUENCE</scope>
    <source>
        <strain evidence="1">XLM17</strain>
    </source>
</reference>